<protein>
    <recommendedName>
        <fullName evidence="3">Arc family DNA-binding protein</fullName>
    </recommendedName>
</protein>
<evidence type="ECO:0000313" key="2">
    <source>
        <dbReference type="Proteomes" id="UP001211173"/>
    </source>
</evidence>
<organism evidence="1 2">
    <name type="scientific">Flavonifractor plautii</name>
    <name type="common">Fusobacterium plautii</name>
    <dbReference type="NCBI Taxonomy" id="292800"/>
    <lineage>
        <taxon>Bacteria</taxon>
        <taxon>Bacillati</taxon>
        <taxon>Bacillota</taxon>
        <taxon>Clostridia</taxon>
        <taxon>Eubacteriales</taxon>
        <taxon>Oscillospiraceae</taxon>
        <taxon>Flavonifractor</taxon>
    </lineage>
</organism>
<accession>A0AAW6CNS1</accession>
<dbReference type="GO" id="GO:0006355">
    <property type="term" value="P:regulation of DNA-templated transcription"/>
    <property type="evidence" value="ECO:0007669"/>
    <property type="project" value="InterPro"/>
</dbReference>
<evidence type="ECO:0000313" key="1">
    <source>
        <dbReference type="EMBL" id="MDB7936246.1"/>
    </source>
</evidence>
<evidence type="ECO:0008006" key="3">
    <source>
        <dbReference type="Google" id="ProtNLM"/>
    </source>
</evidence>
<gene>
    <name evidence="1" type="ORF">PNE06_24475</name>
</gene>
<dbReference type="SUPFAM" id="SSF47598">
    <property type="entry name" value="Ribbon-helix-helix"/>
    <property type="match status" value="1"/>
</dbReference>
<dbReference type="RefSeq" id="WP_009257422.1">
    <property type="nucleotide sequence ID" value="NZ_BAABXT010000001.1"/>
</dbReference>
<proteinExistence type="predicted"/>
<dbReference type="Gene3D" id="1.10.1220.10">
    <property type="entry name" value="Met repressor-like"/>
    <property type="match status" value="1"/>
</dbReference>
<dbReference type="EMBL" id="JAQLWV010000083">
    <property type="protein sequence ID" value="MDB7936246.1"/>
    <property type="molecule type" value="Genomic_DNA"/>
</dbReference>
<reference evidence="1" key="1">
    <citation type="submission" date="2023-01" db="EMBL/GenBank/DDBJ databases">
        <title>Human gut microbiome strain richness.</title>
        <authorList>
            <person name="Chen-Liaw A."/>
        </authorList>
    </citation>
    <scope>NUCLEOTIDE SEQUENCE</scope>
    <source>
        <strain evidence="1">1001287st1_F4_1001285I_161205</strain>
    </source>
</reference>
<dbReference type="AlphaFoldDB" id="A0AAW6CNS1"/>
<comment type="caution">
    <text evidence="1">The sequence shown here is derived from an EMBL/GenBank/DDBJ whole genome shotgun (WGS) entry which is preliminary data.</text>
</comment>
<dbReference type="Proteomes" id="UP001211173">
    <property type="component" value="Unassembled WGS sequence"/>
</dbReference>
<dbReference type="InterPro" id="IPR010985">
    <property type="entry name" value="Ribbon_hlx_hlx"/>
</dbReference>
<dbReference type="InterPro" id="IPR013321">
    <property type="entry name" value="Arc_rbn_hlx_hlx"/>
</dbReference>
<name>A0AAW6CNS1_FLAPL</name>
<sequence>MKDNLPRYTLRINRITLDKLEYIAKFNGRSKNREIEWLIRRHIADFEKEHGRIDLSGKDGT</sequence>